<feature type="transmembrane region" description="Helical" evidence="1">
    <location>
        <begin position="109"/>
        <end position="128"/>
    </location>
</feature>
<proteinExistence type="predicted"/>
<dbReference type="RefSeq" id="WP_073384046.1">
    <property type="nucleotide sequence ID" value="NZ_FQZK01000033.1"/>
</dbReference>
<protein>
    <submittedName>
        <fullName evidence="2">Uncharacterized protein</fullName>
    </submittedName>
</protein>
<sequence length="148" mass="15888">MFSQVFELPLPGVAPQDVAARAEPFRGGRHRGLWIRVDGDRLTARYLTSGRLAADGVLRARLRPEAGPQGGTRIAGRMRWGNLGVFVSLYLACAAAVGAMAVFYANGVIGLVTLAPLGMAALYAGTALRSRGRDARELELRLRRVLQG</sequence>
<keyword evidence="1" id="KW-0472">Membrane</keyword>
<dbReference type="Proteomes" id="UP000184452">
    <property type="component" value="Unassembled WGS sequence"/>
</dbReference>
<gene>
    <name evidence="2" type="ORF">SAMN05421803_13317</name>
</gene>
<dbReference type="AlphaFoldDB" id="A0A1M6V9V8"/>
<reference evidence="2 3" key="1">
    <citation type="submission" date="2016-11" db="EMBL/GenBank/DDBJ databases">
        <authorList>
            <person name="Jaros S."/>
            <person name="Januszkiewicz K."/>
            <person name="Wedrychowicz H."/>
        </authorList>
    </citation>
    <scope>NUCLEOTIDE SEQUENCE [LARGE SCALE GENOMIC DNA]</scope>
    <source>
        <strain evidence="2 3">CGMCC 4.5723</strain>
    </source>
</reference>
<organism evidence="2 3">
    <name type="scientific">Nocardiopsis flavescens</name>
    <dbReference type="NCBI Taxonomy" id="758803"/>
    <lineage>
        <taxon>Bacteria</taxon>
        <taxon>Bacillati</taxon>
        <taxon>Actinomycetota</taxon>
        <taxon>Actinomycetes</taxon>
        <taxon>Streptosporangiales</taxon>
        <taxon>Nocardiopsidaceae</taxon>
        <taxon>Nocardiopsis</taxon>
    </lineage>
</organism>
<evidence type="ECO:0000313" key="2">
    <source>
        <dbReference type="EMBL" id="SHK78144.1"/>
    </source>
</evidence>
<dbReference type="EMBL" id="FQZK01000033">
    <property type="protein sequence ID" value="SHK78144.1"/>
    <property type="molecule type" value="Genomic_DNA"/>
</dbReference>
<feature type="transmembrane region" description="Helical" evidence="1">
    <location>
        <begin position="83"/>
        <end position="103"/>
    </location>
</feature>
<keyword evidence="1" id="KW-1133">Transmembrane helix</keyword>
<accession>A0A1M6V9V8</accession>
<keyword evidence="3" id="KW-1185">Reference proteome</keyword>
<evidence type="ECO:0000256" key="1">
    <source>
        <dbReference type="SAM" id="Phobius"/>
    </source>
</evidence>
<name>A0A1M6V9V8_9ACTN</name>
<keyword evidence="1" id="KW-0812">Transmembrane</keyword>
<evidence type="ECO:0000313" key="3">
    <source>
        <dbReference type="Proteomes" id="UP000184452"/>
    </source>
</evidence>